<comment type="caution">
    <text evidence="1">The sequence shown here is derived from an EMBL/GenBank/DDBJ whole genome shotgun (WGS) entry which is preliminary data.</text>
</comment>
<evidence type="ECO:0000313" key="1">
    <source>
        <dbReference type="EMBL" id="TCO79132.1"/>
    </source>
</evidence>
<gene>
    <name evidence="1" type="ORF">EV214_103184</name>
</gene>
<organism evidence="1 2">
    <name type="scientific">Marinisporobacter balticus</name>
    <dbReference type="NCBI Taxonomy" id="2018667"/>
    <lineage>
        <taxon>Bacteria</taxon>
        <taxon>Bacillati</taxon>
        <taxon>Bacillota</taxon>
        <taxon>Clostridia</taxon>
        <taxon>Peptostreptococcales</taxon>
        <taxon>Thermotaleaceae</taxon>
        <taxon>Marinisporobacter</taxon>
    </lineage>
</organism>
<dbReference type="OrthoDB" id="2619867at2"/>
<keyword evidence="2" id="KW-1185">Reference proteome</keyword>
<reference evidence="1 2" key="1">
    <citation type="submission" date="2019-03" db="EMBL/GenBank/DDBJ databases">
        <title>Genomic Encyclopedia of Type Strains, Phase IV (KMG-IV): sequencing the most valuable type-strain genomes for metagenomic binning, comparative biology and taxonomic classification.</title>
        <authorList>
            <person name="Goeker M."/>
        </authorList>
    </citation>
    <scope>NUCLEOTIDE SEQUENCE [LARGE SCALE GENOMIC DNA]</scope>
    <source>
        <strain evidence="1 2">DSM 102940</strain>
    </source>
</reference>
<dbReference type="RefSeq" id="WP_132242873.1">
    <property type="nucleotide sequence ID" value="NZ_SLWV01000003.1"/>
</dbReference>
<dbReference type="AlphaFoldDB" id="A0A4R2L0Q8"/>
<name>A0A4R2L0Q8_9FIRM</name>
<sequence length="693" mass="77406">MGKLQSYMDFKGGLNDTSSPESLQDNELIQADNIDLSERGGFATRKGTAKLNPVSFGADVTQAFEWLVKGNSKIIAVINKRVCEILSDGKKVEKQSVQSDRIGYIAIKEWLYFCDGNKLYQWEGNTITPIAPYDSSAKEKISLTILEKAKKNGNFVINVGGIRKEIPTGGQKEIIKLTITAKPTATDMVTVVLNSKVVFVNAYANEEINTLAEKIRAFPFEGYTTSGTGAEIIFIAREIGAKEKHYFNGGDTKATGTMAVTATGSGGTPEDIAGIIRGTAFTGWTVTGEGKGIIFEANETGTKEDFVFDSLDTAIVVEYTTLQQGKPNDCDLDPIKKCTMFVQHPKSLRVFASGNPDDPTALYFSEYNDMTYFQFQNKLHPKTPEGAVTGLTVLYNHILVSYNNSWCHLSGTDPDDMVWEQLPIPYGCVSNDSIALTPFSITFLGREGIYRISASVINQDIVMMQGKEMIRNISESKVENTIKSIKALEKAQAIFYDDKYILAYCDNETGVNNKVLVYDWNVKAFVKYTGWQVNSWIKKADGELHFASKNYLMKTNEGYSDIDTATGEKKAIHVLVKTKNYSLGLPLNKKFLQFLYLVFKQDNESKIISKIKAISDYKTKDIYDTTTSEFLIWGNSKWGSIWGYTDISEVQAEMKRIASRFQIVFEDQTIDNKIVLYGIGFEFRPLKPRGKMI</sequence>
<proteinExistence type="predicted"/>
<protein>
    <submittedName>
        <fullName evidence="1">Uncharacterized protein</fullName>
    </submittedName>
</protein>
<evidence type="ECO:0000313" key="2">
    <source>
        <dbReference type="Proteomes" id="UP000294919"/>
    </source>
</evidence>
<accession>A0A4R2L0Q8</accession>
<dbReference type="Proteomes" id="UP000294919">
    <property type="component" value="Unassembled WGS sequence"/>
</dbReference>
<dbReference type="EMBL" id="SLWV01000003">
    <property type="protein sequence ID" value="TCO79132.1"/>
    <property type="molecule type" value="Genomic_DNA"/>
</dbReference>